<protein>
    <submittedName>
        <fullName evidence="1">Uncharacterized protein</fullName>
    </submittedName>
</protein>
<reference evidence="2" key="1">
    <citation type="submission" date="2016-11" db="EMBL/GenBank/DDBJ databases">
        <authorList>
            <person name="Varghese N."/>
            <person name="Submissions S."/>
        </authorList>
    </citation>
    <scope>NUCLEOTIDE SEQUENCE [LARGE SCALE GENOMIC DNA]</scope>
    <source>
        <strain evidence="2">DX253</strain>
    </source>
</reference>
<dbReference type="EMBL" id="FRAN01000006">
    <property type="protein sequence ID" value="SHL39617.1"/>
    <property type="molecule type" value="Genomic_DNA"/>
</dbReference>
<organism evidence="1 2">
    <name type="scientific">Haladaptatus paucihalophilus DX253</name>
    <dbReference type="NCBI Taxonomy" id="797209"/>
    <lineage>
        <taxon>Archaea</taxon>
        <taxon>Methanobacteriati</taxon>
        <taxon>Methanobacteriota</taxon>
        <taxon>Stenosarchaea group</taxon>
        <taxon>Halobacteria</taxon>
        <taxon>Halobacteriales</taxon>
        <taxon>Haladaptataceae</taxon>
        <taxon>Haladaptatus</taxon>
    </lineage>
</organism>
<proteinExistence type="predicted"/>
<gene>
    <name evidence="1" type="ORF">SAMN05444342_3774</name>
</gene>
<accession>A0A1M7AA76</accession>
<dbReference type="Proteomes" id="UP000184203">
    <property type="component" value="Unassembled WGS sequence"/>
</dbReference>
<evidence type="ECO:0000313" key="2">
    <source>
        <dbReference type="Proteomes" id="UP000184203"/>
    </source>
</evidence>
<keyword evidence="2" id="KW-1185">Reference proteome</keyword>
<dbReference type="AlphaFoldDB" id="A0A1M7AA76"/>
<evidence type="ECO:0000313" key="1">
    <source>
        <dbReference type="EMBL" id="SHL39617.1"/>
    </source>
</evidence>
<sequence>MECRLMEWVESRLSHKSLAESEYAPEIRRLLADEGIRVRPRLLLFAYRISSSVYRLSYLVPNNRKHC</sequence>
<name>A0A1M7AA76_HALPU</name>